<protein>
    <submittedName>
        <fullName evidence="1">Uncharacterized protein</fullName>
    </submittedName>
</protein>
<dbReference type="RefSeq" id="WP_008824761.1">
    <property type="nucleotide sequence ID" value="NZ_AFNU02000017.1"/>
</dbReference>
<dbReference type="EMBL" id="AFNU02000017">
    <property type="protein sequence ID" value="ERJ11069.1"/>
    <property type="molecule type" value="Genomic_DNA"/>
</dbReference>
<comment type="caution">
    <text evidence="1">The sequence shown here is derived from an EMBL/GenBank/DDBJ whole genome shotgun (WGS) entry which is preliminary data.</text>
</comment>
<gene>
    <name evidence="1" type="ORF">HLPCO_002890</name>
</gene>
<name>U2FIL2_9MOLU</name>
<accession>U2FIL2</accession>
<organism evidence="1 2">
    <name type="scientific">Haloplasma contractile SSD-17B</name>
    <dbReference type="NCBI Taxonomy" id="1033810"/>
    <lineage>
        <taxon>Bacteria</taxon>
        <taxon>Bacillati</taxon>
        <taxon>Mycoplasmatota</taxon>
        <taxon>Mollicutes</taxon>
        <taxon>Haloplasmatales</taxon>
        <taxon>Haloplasmataceae</taxon>
        <taxon>Haloplasma</taxon>
    </lineage>
</organism>
<evidence type="ECO:0000313" key="1">
    <source>
        <dbReference type="EMBL" id="ERJ11069.1"/>
    </source>
</evidence>
<keyword evidence="2" id="KW-1185">Reference proteome</keyword>
<sequence>MNNVGEEIKSFIDESITRLEYQNIHYCLFTTTEGYGIRLQESEYTTDYLFMRRFNTDITWDRFLLSFTEELESKIDAFKKYKMSSVTYGFVDGDMNILI</sequence>
<reference evidence="1 2" key="2">
    <citation type="journal article" date="2013" name="PLoS ONE">
        <title>INDIGO - INtegrated Data Warehouse of MIcrobial GenOmes with Examples from the Red Sea Extremophiles.</title>
        <authorList>
            <person name="Alam I."/>
            <person name="Antunes A."/>
            <person name="Kamau A.A."/>
            <person name="Ba Alawi W."/>
            <person name="Kalkatawi M."/>
            <person name="Stingl U."/>
            <person name="Bajic V.B."/>
        </authorList>
    </citation>
    <scope>NUCLEOTIDE SEQUENCE [LARGE SCALE GENOMIC DNA]</scope>
    <source>
        <strain evidence="1 2">SSD-17B</strain>
    </source>
</reference>
<dbReference type="STRING" id="1033810.HLPCO_002890"/>
<dbReference type="Proteomes" id="UP000005707">
    <property type="component" value="Unassembled WGS sequence"/>
</dbReference>
<dbReference type="InParanoid" id="U2FIL2"/>
<reference evidence="1 2" key="1">
    <citation type="journal article" date="2011" name="J. Bacteriol.">
        <title>Genome sequence of Haloplasma contractile, an unusual contractile bacterium from a deep-sea anoxic brine lake.</title>
        <authorList>
            <person name="Antunes A."/>
            <person name="Alam I."/>
            <person name="El Dorry H."/>
            <person name="Siam R."/>
            <person name="Robertson A."/>
            <person name="Bajic V.B."/>
            <person name="Stingl U."/>
        </authorList>
    </citation>
    <scope>NUCLEOTIDE SEQUENCE [LARGE SCALE GENOMIC DNA]</scope>
    <source>
        <strain evidence="1 2">SSD-17B</strain>
    </source>
</reference>
<dbReference type="AlphaFoldDB" id="U2FIL2"/>
<proteinExistence type="predicted"/>
<evidence type="ECO:0000313" key="2">
    <source>
        <dbReference type="Proteomes" id="UP000005707"/>
    </source>
</evidence>